<keyword evidence="1" id="KW-0547">Nucleotide-binding</keyword>
<gene>
    <name evidence="3" type="ORF">IAD50_00745</name>
</gene>
<dbReference type="InterPro" id="IPR033756">
    <property type="entry name" value="YlxH/NBP35"/>
</dbReference>
<dbReference type="SUPFAM" id="SSF52540">
    <property type="entry name" value="P-loop containing nucleoside triphosphate hydrolases"/>
    <property type="match status" value="1"/>
</dbReference>
<sequence>MADKKVKARELLITNENFPFAVREAYNTLRTNVLYALSPINGKIVAVTSPNAGEGKSTVSVNLAIALAETSARVLLIDCDLRKPTIHKKLGLNNSSGLSKFIVGFETMADALTREILPNLDVMTSGPIPPNPSELLGSANMQTFLNKVSDYYDYIILDTPPINIVTDMAVMANFISGVLLVSYYASTTIEDVRRAQEALKIVNAKILGLVVAGVIRKKGNKGDYYRKSR</sequence>
<dbReference type="InterPro" id="IPR005702">
    <property type="entry name" value="Wzc-like_C"/>
</dbReference>
<dbReference type="AlphaFoldDB" id="A0A9D1I601"/>
<dbReference type="GO" id="GO:0005886">
    <property type="term" value="C:plasma membrane"/>
    <property type="evidence" value="ECO:0007669"/>
    <property type="project" value="TreeGrafter"/>
</dbReference>
<dbReference type="GO" id="GO:0004715">
    <property type="term" value="F:non-membrane spanning protein tyrosine kinase activity"/>
    <property type="evidence" value="ECO:0007669"/>
    <property type="project" value="UniProtKB-EC"/>
</dbReference>
<keyword evidence="2" id="KW-0067">ATP-binding</keyword>
<organism evidence="3 4">
    <name type="scientific">Candidatus Egerieisoma faecipullorum</name>
    <dbReference type="NCBI Taxonomy" id="2840963"/>
    <lineage>
        <taxon>Bacteria</taxon>
        <taxon>Bacillati</taxon>
        <taxon>Bacillota</taxon>
        <taxon>Clostridia</taxon>
        <taxon>Eubacteriales</taxon>
        <taxon>Clostridiaceae</taxon>
        <taxon>Clostridiaceae incertae sedis</taxon>
        <taxon>Candidatus Egerieisoma</taxon>
    </lineage>
</organism>
<dbReference type="InterPro" id="IPR027417">
    <property type="entry name" value="P-loop_NTPase"/>
</dbReference>
<proteinExistence type="predicted"/>
<name>A0A9D1I601_9CLOT</name>
<dbReference type="NCBIfam" id="TIGR01007">
    <property type="entry name" value="eps_fam"/>
    <property type="match status" value="1"/>
</dbReference>
<evidence type="ECO:0000313" key="4">
    <source>
        <dbReference type="Proteomes" id="UP000824089"/>
    </source>
</evidence>
<evidence type="ECO:0000256" key="2">
    <source>
        <dbReference type="ARBA" id="ARBA00022840"/>
    </source>
</evidence>
<protein>
    <submittedName>
        <fullName evidence="3">CpsD/CapB family tyrosine-protein kinase</fullName>
    </submittedName>
</protein>
<dbReference type="PANTHER" id="PTHR32309:SF13">
    <property type="entry name" value="FERRIC ENTEROBACTIN TRANSPORT PROTEIN FEPE"/>
    <property type="match status" value="1"/>
</dbReference>
<dbReference type="EMBL" id="DVMM01000014">
    <property type="protein sequence ID" value="HIU28804.1"/>
    <property type="molecule type" value="Genomic_DNA"/>
</dbReference>
<dbReference type="CDD" id="cd05387">
    <property type="entry name" value="BY-kinase"/>
    <property type="match status" value="1"/>
</dbReference>
<dbReference type="Pfam" id="PF10609">
    <property type="entry name" value="ParA"/>
    <property type="match status" value="1"/>
</dbReference>
<keyword evidence="3" id="KW-0418">Kinase</keyword>
<dbReference type="PANTHER" id="PTHR32309">
    <property type="entry name" value="TYROSINE-PROTEIN KINASE"/>
    <property type="match status" value="1"/>
</dbReference>
<reference evidence="3" key="1">
    <citation type="submission" date="2020-10" db="EMBL/GenBank/DDBJ databases">
        <authorList>
            <person name="Gilroy R."/>
        </authorList>
    </citation>
    <scope>NUCLEOTIDE SEQUENCE</scope>
    <source>
        <strain evidence="3">CHK195-4489</strain>
    </source>
</reference>
<dbReference type="InterPro" id="IPR050445">
    <property type="entry name" value="Bact_polysacc_biosynth/exp"/>
</dbReference>
<comment type="caution">
    <text evidence="3">The sequence shown here is derived from an EMBL/GenBank/DDBJ whole genome shotgun (WGS) entry which is preliminary data.</text>
</comment>
<reference evidence="3" key="2">
    <citation type="journal article" date="2021" name="PeerJ">
        <title>Extensive microbial diversity within the chicken gut microbiome revealed by metagenomics and culture.</title>
        <authorList>
            <person name="Gilroy R."/>
            <person name="Ravi A."/>
            <person name="Getino M."/>
            <person name="Pursley I."/>
            <person name="Horton D.L."/>
            <person name="Alikhan N.F."/>
            <person name="Baker D."/>
            <person name="Gharbi K."/>
            <person name="Hall N."/>
            <person name="Watson M."/>
            <person name="Adriaenssens E.M."/>
            <person name="Foster-Nyarko E."/>
            <person name="Jarju S."/>
            <person name="Secka A."/>
            <person name="Antonio M."/>
            <person name="Oren A."/>
            <person name="Chaudhuri R.R."/>
            <person name="La Ragione R."/>
            <person name="Hildebrand F."/>
            <person name="Pallen M.J."/>
        </authorList>
    </citation>
    <scope>NUCLEOTIDE SEQUENCE</scope>
    <source>
        <strain evidence="3">CHK195-4489</strain>
    </source>
</reference>
<evidence type="ECO:0000256" key="1">
    <source>
        <dbReference type="ARBA" id="ARBA00022741"/>
    </source>
</evidence>
<dbReference type="Gene3D" id="3.40.50.300">
    <property type="entry name" value="P-loop containing nucleotide triphosphate hydrolases"/>
    <property type="match status" value="1"/>
</dbReference>
<keyword evidence="3" id="KW-0808">Transferase</keyword>
<dbReference type="GO" id="GO:0005524">
    <property type="term" value="F:ATP binding"/>
    <property type="evidence" value="ECO:0007669"/>
    <property type="project" value="UniProtKB-KW"/>
</dbReference>
<accession>A0A9D1I601</accession>
<dbReference type="Proteomes" id="UP000824089">
    <property type="component" value="Unassembled WGS sequence"/>
</dbReference>
<evidence type="ECO:0000313" key="3">
    <source>
        <dbReference type="EMBL" id="HIU28804.1"/>
    </source>
</evidence>